<feature type="transmembrane region" description="Helical" evidence="2">
    <location>
        <begin position="55"/>
        <end position="74"/>
    </location>
</feature>
<evidence type="ECO:0000313" key="6">
    <source>
        <dbReference type="Proteomes" id="UP000662914"/>
    </source>
</evidence>
<feature type="domain" description="PAC" evidence="3">
    <location>
        <begin position="408"/>
        <end position="460"/>
    </location>
</feature>
<reference evidence="5" key="1">
    <citation type="journal article" name="DNA Res.">
        <title>The physiological potential of anammox bacteria as revealed by their core genome structure.</title>
        <authorList>
            <person name="Okubo T."/>
            <person name="Toyoda A."/>
            <person name="Fukuhara K."/>
            <person name="Uchiyama I."/>
            <person name="Harigaya Y."/>
            <person name="Kuroiwa M."/>
            <person name="Suzuki T."/>
            <person name="Murakami Y."/>
            <person name="Suwa Y."/>
            <person name="Takami H."/>
        </authorList>
    </citation>
    <scope>NUCLEOTIDE SEQUENCE</scope>
    <source>
        <strain evidence="5">317325-3</strain>
    </source>
</reference>
<name>A0A809QW35_9PROT</name>
<feature type="transmembrane region" description="Helical" evidence="2">
    <location>
        <begin position="120"/>
        <end position="141"/>
    </location>
</feature>
<evidence type="ECO:0008006" key="7">
    <source>
        <dbReference type="Google" id="ProtNLM"/>
    </source>
</evidence>
<keyword evidence="2" id="KW-0472">Membrane</keyword>
<accession>A0A809QW35</accession>
<dbReference type="PROSITE" id="PS50887">
    <property type="entry name" value="GGDEF"/>
    <property type="match status" value="1"/>
</dbReference>
<dbReference type="Pfam" id="PF13426">
    <property type="entry name" value="PAS_9"/>
    <property type="match status" value="1"/>
</dbReference>
<organism evidence="5 6">
    <name type="scientific">Candidatus Desulfobacillus denitrificans</name>
    <dbReference type="NCBI Taxonomy" id="2608985"/>
    <lineage>
        <taxon>Bacteria</taxon>
        <taxon>Pseudomonadati</taxon>
        <taxon>Pseudomonadota</taxon>
        <taxon>Betaproteobacteria</taxon>
        <taxon>Candidatus Desulfobacillus</taxon>
    </lineage>
</organism>
<evidence type="ECO:0000259" key="3">
    <source>
        <dbReference type="PROSITE" id="PS50113"/>
    </source>
</evidence>
<evidence type="ECO:0000259" key="4">
    <source>
        <dbReference type="PROSITE" id="PS50887"/>
    </source>
</evidence>
<feature type="transmembrane region" description="Helical" evidence="2">
    <location>
        <begin position="95"/>
        <end position="114"/>
    </location>
</feature>
<dbReference type="InterPro" id="IPR000160">
    <property type="entry name" value="GGDEF_dom"/>
</dbReference>
<dbReference type="SUPFAM" id="SSF55785">
    <property type="entry name" value="PYP-like sensor domain (PAS domain)"/>
    <property type="match status" value="2"/>
</dbReference>
<dbReference type="Pfam" id="PF00990">
    <property type="entry name" value="GGDEF"/>
    <property type="match status" value="1"/>
</dbReference>
<gene>
    <name evidence="5" type="ORF">DSYM_03180</name>
</gene>
<feature type="transmembrane region" description="Helical" evidence="2">
    <location>
        <begin position="146"/>
        <end position="164"/>
    </location>
</feature>
<dbReference type="CDD" id="cd01949">
    <property type="entry name" value="GGDEF"/>
    <property type="match status" value="1"/>
</dbReference>
<proteinExistence type="predicted"/>
<dbReference type="NCBIfam" id="TIGR00254">
    <property type="entry name" value="GGDEF"/>
    <property type="match status" value="1"/>
</dbReference>
<feature type="transmembrane region" description="Helical" evidence="2">
    <location>
        <begin position="25"/>
        <end position="49"/>
    </location>
</feature>
<dbReference type="AlphaFoldDB" id="A0A809QW35"/>
<dbReference type="InterPro" id="IPR001610">
    <property type="entry name" value="PAC"/>
</dbReference>
<dbReference type="InterPro" id="IPR043128">
    <property type="entry name" value="Rev_trsase/Diguanyl_cyclase"/>
</dbReference>
<dbReference type="Gene3D" id="3.30.70.270">
    <property type="match status" value="1"/>
</dbReference>
<dbReference type="CDD" id="cd00130">
    <property type="entry name" value="PAS"/>
    <property type="match status" value="1"/>
</dbReference>
<dbReference type="KEGG" id="ddz:DSYM_03180"/>
<dbReference type="Pfam" id="PF08448">
    <property type="entry name" value="PAS_4"/>
    <property type="match status" value="1"/>
</dbReference>
<dbReference type="FunFam" id="3.30.70.270:FF:000001">
    <property type="entry name" value="Diguanylate cyclase domain protein"/>
    <property type="match status" value="1"/>
</dbReference>
<dbReference type="Gene3D" id="3.30.450.20">
    <property type="entry name" value="PAS domain"/>
    <property type="match status" value="2"/>
</dbReference>
<dbReference type="EMBL" id="AP021857">
    <property type="protein sequence ID" value="BBO19619.1"/>
    <property type="molecule type" value="Genomic_DNA"/>
</dbReference>
<evidence type="ECO:0000256" key="2">
    <source>
        <dbReference type="SAM" id="Phobius"/>
    </source>
</evidence>
<dbReference type="NCBIfam" id="TIGR00229">
    <property type="entry name" value="sensory_box"/>
    <property type="match status" value="2"/>
</dbReference>
<keyword evidence="2" id="KW-0812">Transmembrane</keyword>
<dbReference type="InterPro" id="IPR029787">
    <property type="entry name" value="Nucleotide_cyclase"/>
</dbReference>
<dbReference type="InterPro" id="IPR052155">
    <property type="entry name" value="Biofilm_reg_signaling"/>
</dbReference>
<dbReference type="SUPFAM" id="SSF55073">
    <property type="entry name" value="Nucleotide cyclase"/>
    <property type="match status" value="1"/>
</dbReference>
<dbReference type="SMART" id="SM00267">
    <property type="entry name" value="GGDEF"/>
    <property type="match status" value="1"/>
</dbReference>
<feature type="region of interest" description="Disordered" evidence="1">
    <location>
        <begin position="630"/>
        <end position="649"/>
    </location>
</feature>
<protein>
    <recommendedName>
        <fullName evidence="7">Diguanylate cyclase</fullName>
    </recommendedName>
</protein>
<evidence type="ECO:0000313" key="5">
    <source>
        <dbReference type="EMBL" id="BBO19619.1"/>
    </source>
</evidence>
<dbReference type="InterPro" id="IPR035965">
    <property type="entry name" value="PAS-like_dom_sf"/>
</dbReference>
<dbReference type="InterPro" id="IPR013656">
    <property type="entry name" value="PAS_4"/>
</dbReference>
<dbReference type="PANTHER" id="PTHR44757">
    <property type="entry name" value="DIGUANYLATE CYCLASE DGCP"/>
    <property type="match status" value="1"/>
</dbReference>
<dbReference type="GO" id="GO:0003824">
    <property type="term" value="F:catalytic activity"/>
    <property type="evidence" value="ECO:0007669"/>
    <property type="project" value="UniProtKB-ARBA"/>
</dbReference>
<dbReference type="InterPro" id="IPR000700">
    <property type="entry name" value="PAS-assoc_C"/>
</dbReference>
<feature type="domain" description="PAC" evidence="3">
    <location>
        <begin position="281"/>
        <end position="332"/>
    </location>
</feature>
<feature type="transmembrane region" description="Helical" evidence="2">
    <location>
        <begin position="170"/>
        <end position="192"/>
    </location>
</feature>
<evidence type="ECO:0000256" key="1">
    <source>
        <dbReference type="SAM" id="MobiDB-lite"/>
    </source>
</evidence>
<dbReference type="InterPro" id="IPR000014">
    <property type="entry name" value="PAS"/>
</dbReference>
<feature type="domain" description="GGDEF" evidence="4">
    <location>
        <begin position="492"/>
        <end position="625"/>
    </location>
</feature>
<keyword evidence="2" id="KW-1133">Transmembrane helix</keyword>
<dbReference type="SMART" id="SM00086">
    <property type="entry name" value="PAC"/>
    <property type="match status" value="2"/>
</dbReference>
<sequence>MSEPYRLEGSQSGIGMACRAERVRLLFALSRMSVAATIAEMLLIAVWLWPVATRGGMILWLSLMLCNVGALLWIRRRYQASRPAIEDAARWERWFSAKAAAGGLLWGISVWLLSPQTGEMPQLFFVLILCATSLGATAVLVPSRPAYYAFMAPMLLPAAFFMLHGHPDGIAAAGWAMLVYMAILAGMHDALYRNLVATFRRRFESEALAAEHKVIFDAAAEAIGLLRPNYLAKCNRQWATLFGCGMDEAIGKPAWAWWPSYEDWSRFARECMAPVSNGESYRAIVQLRRMSGELFWAEISGMAVDPANLDLGVVWMGTDISERLRTEAELKASQQRFRDLVSLSTDWYWEQDAQFRFTRISGPALEKFGIGLDKFLGKTRWETGQFQNVTEEQWQAHRETLEAHLPFHEFTYSIRPPSGEERWFTISGNPAFHENGDFAGYHGVGTDITERVHAAEQFRHLAHHDTLTGLPNRRLLADRMERALALARRSGHLVALLLLDLDDFKNINDTDGHSAGDTVLVAIARRLHGLVREIDTVARLGGDEFIILLQDIAHPRDTIRVAEKIIQTVKEPVEAGGRQYHLGASLGIAHFPEHAANMEGLMQKADIAMYRAKQSGGSIYRFADNGGQTADAPACAHPPGQQARSKPRR</sequence>
<dbReference type="PANTHER" id="PTHR44757:SF2">
    <property type="entry name" value="BIOFILM ARCHITECTURE MAINTENANCE PROTEIN MBAA"/>
    <property type="match status" value="1"/>
</dbReference>
<dbReference type="PROSITE" id="PS50113">
    <property type="entry name" value="PAC"/>
    <property type="match status" value="2"/>
</dbReference>
<dbReference type="Proteomes" id="UP000662914">
    <property type="component" value="Chromosome"/>
</dbReference>